<dbReference type="SUPFAM" id="SSF52058">
    <property type="entry name" value="L domain-like"/>
    <property type="match status" value="1"/>
</dbReference>
<reference evidence="4" key="1">
    <citation type="submission" date="2022-11" db="UniProtKB">
        <authorList>
            <consortium name="WormBaseParasite"/>
        </authorList>
    </citation>
    <scope>IDENTIFICATION</scope>
</reference>
<dbReference type="WBParaSite" id="PSU_v2.g1536.t1">
    <property type="protein sequence ID" value="PSU_v2.g1536.t1"/>
    <property type="gene ID" value="PSU_v2.g1536"/>
</dbReference>
<name>A0A914Y7V9_9BILA</name>
<organism evidence="3 4">
    <name type="scientific">Panagrolaimus superbus</name>
    <dbReference type="NCBI Taxonomy" id="310955"/>
    <lineage>
        <taxon>Eukaryota</taxon>
        <taxon>Metazoa</taxon>
        <taxon>Ecdysozoa</taxon>
        <taxon>Nematoda</taxon>
        <taxon>Chromadorea</taxon>
        <taxon>Rhabditida</taxon>
        <taxon>Tylenchina</taxon>
        <taxon>Panagrolaimomorpha</taxon>
        <taxon>Panagrolaimoidea</taxon>
        <taxon>Panagrolaimidae</taxon>
        <taxon>Panagrolaimus</taxon>
    </lineage>
</organism>
<proteinExistence type="predicted"/>
<dbReference type="AlphaFoldDB" id="A0A914Y7V9"/>
<evidence type="ECO:0000313" key="3">
    <source>
        <dbReference type="Proteomes" id="UP000887577"/>
    </source>
</evidence>
<keyword evidence="1" id="KW-0433">Leucine-rich repeat</keyword>
<evidence type="ECO:0000313" key="4">
    <source>
        <dbReference type="WBParaSite" id="PSU_v2.g1536.t1"/>
    </source>
</evidence>
<accession>A0A914Y7V9</accession>
<keyword evidence="3" id="KW-1185">Reference proteome</keyword>
<dbReference type="Proteomes" id="UP000887577">
    <property type="component" value="Unplaced"/>
</dbReference>
<protein>
    <submittedName>
        <fullName evidence="4">Uncharacterized protein</fullName>
    </submittedName>
</protein>
<evidence type="ECO:0000256" key="1">
    <source>
        <dbReference type="ARBA" id="ARBA00022614"/>
    </source>
</evidence>
<dbReference type="Pfam" id="PF13855">
    <property type="entry name" value="LRR_8"/>
    <property type="match status" value="1"/>
</dbReference>
<keyword evidence="2" id="KW-0677">Repeat</keyword>
<dbReference type="InterPro" id="IPR003591">
    <property type="entry name" value="Leu-rich_rpt_typical-subtyp"/>
</dbReference>
<dbReference type="Gene3D" id="3.80.10.10">
    <property type="entry name" value="Ribonuclease Inhibitor"/>
    <property type="match status" value="3"/>
</dbReference>
<dbReference type="SMART" id="SM00369">
    <property type="entry name" value="LRR_TYP"/>
    <property type="match status" value="5"/>
</dbReference>
<sequence length="594" mass="66815">MVKCEKRFKNFKLAAVKGELDENNDRKESLAAAADGINKESGGIAEGDTEFPSTGIDLKIDKLQSSSLNAVAAHENGGGGEAEANNLTEDLGTDGKKAKAKKVEEVLINEISRDRWRRHPPFSGTRRLSLRDPLELALTFSKSPIFVDTIDLCNTVNSLDLSNMKITKLDGIEQMLNLTCITDNQFIGLIFCGRLQAFPKLMVLDLSNNPISESDDYRKKVLQRCPALLVIDCEIVPKDERSMVIRKQGKALTIDFIEKAFPNFEILKILNLRGNDFQMIALDRSAVSKLQQLTEIDLSENLLENLYELIDLQNLEILNLSKNSIITLTGTPILPALSELNLSHNNLTHQMISRMGLNLLTNLKKLILSGNHINKFDMILFDLPRLVELDLSNNEIKSIRKKALPQLNWLNLADNKMKDLEGLATPCLEFLDISNNRIVTCSALKSISQMYKLKKLNCQGNPVIERRVYHEFVKTQVKTLEILDNEAMVRNISDATPASSSDQLYRRLSTVQPKSLPNGSNNGNNINNGITIRDQNTFESNVNVKWQNQQQSSNLKEPIFQQGKRPIYLPPRSNLVVNQRINKALSYKNFFPEG</sequence>
<dbReference type="InterPro" id="IPR032675">
    <property type="entry name" value="LRR_dom_sf"/>
</dbReference>
<dbReference type="PANTHER" id="PTHR46652:SF3">
    <property type="entry name" value="LEUCINE-RICH REPEAT-CONTAINING PROTEIN 9"/>
    <property type="match status" value="1"/>
</dbReference>
<dbReference type="PRINTS" id="PR00019">
    <property type="entry name" value="LEURICHRPT"/>
</dbReference>
<dbReference type="InterPro" id="IPR050836">
    <property type="entry name" value="SDS22/Internalin_LRR"/>
</dbReference>
<evidence type="ECO:0000256" key="2">
    <source>
        <dbReference type="ARBA" id="ARBA00022737"/>
    </source>
</evidence>
<dbReference type="PROSITE" id="PS51450">
    <property type="entry name" value="LRR"/>
    <property type="match status" value="4"/>
</dbReference>
<dbReference type="PANTHER" id="PTHR46652">
    <property type="entry name" value="LEUCINE-RICH REPEAT AND IQ DOMAIN-CONTAINING PROTEIN 1-RELATED"/>
    <property type="match status" value="1"/>
</dbReference>
<dbReference type="InterPro" id="IPR001611">
    <property type="entry name" value="Leu-rich_rpt"/>
</dbReference>